<dbReference type="RefSeq" id="WP_111160242.1">
    <property type="nucleotide sequence ID" value="NZ_PCDP01000033.1"/>
</dbReference>
<comment type="caution">
    <text evidence="2">The sequence shown here is derived from an EMBL/GenBank/DDBJ whole genome shotgun (WGS) entry which is preliminary data.</text>
</comment>
<dbReference type="PANTHER" id="PTHR30388:SF4">
    <property type="entry name" value="MOLYBDENUM COFACTOR INSERTION CHAPERONE PAOD"/>
    <property type="match status" value="1"/>
</dbReference>
<organism evidence="2 3">
    <name type="scientific">Rhizobium tubonense</name>
    <dbReference type="NCBI Taxonomy" id="484088"/>
    <lineage>
        <taxon>Bacteria</taxon>
        <taxon>Pseudomonadati</taxon>
        <taxon>Pseudomonadota</taxon>
        <taxon>Alphaproteobacteria</taxon>
        <taxon>Hyphomicrobiales</taxon>
        <taxon>Rhizobiaceae</taxon>
        <taxon>Rhizobium/Agrobacterium group</taxon>
        <taxon>Rhizobium</taxon>
    </lineage>
</organism>
<dbReference type="InterPro" id="IPR003777">
    <property type="entry name" value="XdhC_CoxI"/>
</dbReference>
<accession>A0A2W4CQ85</accession>
<protein>
    <submittedName>
        <fullName evidence="2">XdhC/CoxI family protein</fullName>
    </submittedName>
</protein>
<proteinExistence type="predicted"/>
<dbReference type="OrthoDB" id="9815497at2"/>
<gene>
    <name evidence="2" type="ORF">CPY51_10755</name>
</gene>
<dbReference type="Proteomes" id="UP000248925">
    <property type="component" value="Unassembled WGS sequence"/>
</dbReference>
<dbReference type="EMBL" id="PCDP01000033">
    <property type="protein sequence ID" value="PZM14521.1"/>
    <property type="molecule type" value="Genomic_DNA"/>
</dbReference>
<sequence length="107" mass="11294">MASIFETLVIAERWQRSGRDLAIATVIETWGSAPCPVGSHLVIDANGNFEGSVSGGCVEGAVIVEAMDVIESGEPRMLAFGVADETAWKVGLSCGGQIRVYLEKLVP</sequence>
<dbReference type="AlphaFoldDB" id="A0A2W4CQ85"/>
<feature type="domain" description="XdhC- CoxI" evidence="1">
    <location>
        <begin position="14"/>
        <end position="81"/>
    </location>
</feature>
<dbReference type="Pfam" id="PF02625">
    <property type="entry name" value="XdhC_CoxI"/>
    <property type="match status" value="1"/>
</dbReference>
<evidence type="ECO:0000259" key="1">
    <source>
        <dbReference type="Pfam" id="PF02625"/>
    </source>
</evidence>
<evidence type="ECO:0000313" key="3">
    <source>
        <dbReference type="Proteomes" id="UP000248925"/>
    </source>
</evidence>
<dbReference type="InterPro" id="IPR052698">
    <property type="entry name" value="MoCofactor_Util/Proc"/>
</dbReference>
<evidence type="ECO:0000313" key="2">
    <source>
        <dbReference type="EMBL" id="PZM14521.1"/>
    </source>
</evidence>
<reference evidence="2 3" key="1">
    <citation type="journal article" date="2018" name="Sci. Rep.">
        <title>Rhizobium tumorigenes sp. nov., a novel plant tumorigenic bacterium isolated from cane gall tumors on thornless blackberry.</title>
        <authorList>
            <person name="Kuzmanovi N."/>
            <person name="Smalla K."/>
            <person name="Gronow S."/>
            <person name="PuBawska J."/>
        </authorList>
    </citation>
    <scope>NUCLEOTIDE SEQUENCE [LARGE SCALE GENOMIC DNA]</scope>
    <source>
        <strain evidence="2 3">CCBAU 85046</strain>
    </source>
</reference>
<dbReference type="PANTHER" id="PTHR30388">
    <property type="entry name" value="ALDEHYDE OXIDOREDUCTASE MOLYBDENUM COFACTOR ASSEMBLY PROTEIN"/>
    <property type="match status" value="1"/>
</dbReference>
<name>A0A2W4CQ85_9HYPH</name>
<keyword evidence="3" id="KW-1185">Reference proteome</keyword>